<evidence type="ECO:0000259" key="7">
    <source>
        <dbReference type="PROSITE" id="PS50011"/>
    </source>
</evidence>
<evidence type="ECO:0000313" key="9">
    <source>
        <dbReference type="Proteomes" id="UP000008181"/>
    </source>
</evidence>
<proteinExistence type="predicted"/>
<evidence type="ECO:0000256" key="1">
    <source>
        <dbReference type="ARBA" id="ARBA00022527"/>
    </source>
</evidence>
<dbReference type="GO" id="GO:0005634">
    <property type="term" value="C:nucleus"/>
    <property type="evidence" value="ECO:0007669"/>
    <property type="project" value="TreeGrafter"/>
</dbReference>
<dbReference type="GO" id="GO:0004674">
    <property type="term" value="F:protein serine/threonine kinase activity"/>
    <property type="evidence" value="ECO:0007669"/>
    <property type="project" value="UniProtKB-KW"/>
</dbReference>
<dbReference type="SMART" id="SM00220">
    <property type="entry name" value="S_TKc"/>
    <property type="match status" value="1"/>
</dbReference>
<keyword evidence="4" id="KW-0418">Kinase</keyword>
<accession>G2QX12</accession>
<dbReference type="GeneID" id="11516698"/>
<feature type="domain" description="Protein kinase" evidence="7">
    <location>
        <begin position="66"/>
        <end position="429"/>
    </location>
</feature>
<dbReference type="KEGG" id="ttt:THITE_115625"/>
<dbReference type="PROSITE" id="PS50011">
    <property type="entry name" value="PROTEIN_KINASE_DOM"/>
    <property type="match status" value="1"/>
</dbReference>
<keyword evidence="9" id="KW-1185">Reference proteome</keyword>
<evidence type="ECO:0000313" key="8">
    <source>
        <dbReference type="EMBL" id="AEO63978.1"/>
    </source>
</evidence>
<dbReference type="InterPro" id="IPR000719">
    <property type="entry name" value="Prot_kinase_dom"/>
</dbReference>
<dbReference type="EMBL" id="CP003009">
    <property type="protein sequence ID" value="AEO63978.1"/>
    <property type="molecule type" value="Genomic_DNA"/>
</dbReference>
<dbReference type="OrthoDB" id="4588673at2759"/>
<evidence type="ECO:0000256" key="6">
    <source>
        <dbReference type="SAM" id="MobiDB-lite"/>
    </source>
</evidence>
<keyword evidence="2" id="KW-0808">Transferase</keyword>
<dbReference type="HOGENOM" id="CLU_000288_81_2_1"/>
<organism evidence="8 9">
    <name type="scientific">Thermothielavioides terrestris (strain ATCC 38088 / NRRL 8126)</name>
    <name type="common">Thielavia terrestris</name>
    <dbReference type="NCBI Taxonomy" id="578455"/>
    <lineage>
        <taxon>Eukaryota</taxon>
        <taxon>Fungi</taxon>
        <taxon>Dikarya</taxon>
        <taxon>Ascomycota</taxon>
        <taxon>Pezizomycotina</taxon>
        <taxon>Sordariomycetes</taxon>
        <taxon>Sordariomycetidae</taxon>
        <taxon>Sordariales</taxon>
        <taxon>Chaetomiaceae</taxon>
        <taxon>Thermothielavioides</taxon>
        <taxon>Thermothielavioides terrestris</taxon>
    </lineage>
</organism>
<dbReference type="Gene3D" id="1.10.510.10">
    <property type="entry name" value="Transferase(Phosphotransferase) domain 1"/>
    <property type="match status" value="1"/>
</dbReference>
<dbReference type="Gene3D" id="3.30.200.20">
    <property type="entry name" value="Phosphorylase Kinase, domain 1"/>
    <property type="match status" value="1"/>
</dbReference>
<keyword evidence="1" id="KW-0723">Serine/threonine-protein kinase</keyword>
<reference evidence="8 9" key="1">
    <citation type="journal article" date="2011" name="Nat. Biotechnol.">
        <title>Comparative genomic analysis of the thermophilic biomass-degrading fungi Myceliophthora thermophila and Thielavia terrestris.</title>
        <authorList>
            <person name="Berka R.M."/>
            <person name="Grigoriev I.V."/>
            <person name="Otillar R."/>
            <person name="Salamov A."/>
            <person name="Grimwood J."/>
            <person name="Reid I."/>
            <person name="Ishmael N."/>
            <person name="John T."/>
            <person name="Darmond C."/>
            <person name="Moisan M.-C."/>
            <person name="Henrissat B."/>
            <person name="Coutinho P.M."/>
            <person name="Lombard V."/>
            <person name="Natvig D.O."/>
            <person name="Lindquist E."/>
            <person name="Schmutz J."/>
            <person name="Lucas S."/>
            <person name="Harris P."/>
            <person name="Powlowski J."/>
            <person name="Bellemare A."/>
            <person name="Taylor D."/>
            <person name="Butler G."/>
            <person name="de Vries R.P."/>
            <person name="Allijn I.E."/>
            <person name="van den Brink J."/>
            <person name="Ushinsky S."/>
            <person name="Storms R."/>
            <person name="Powell A.J."/>
            <person name="Paulsen I.T."/>
            <person name="Elbourne L.D.H."/>
            <person name="Baker S.E."/>
            <person name="Magnuson J."/>
            <person name="LaBoissiere S."/>
            <person name="Clutterbuck A.J."/>
            <person name="Martinez D."/>
            <person name="Wogulis M."/>
            <person name="de Leon A.L."/>
            <person name="Rey M.W."/>
            <person name="Tsang A."/>
        </authorList>
    </citation>
    <scope>NUCLEOTIDE SEQUENCE [LARGE SCALE GENOMIC DNA]</scope>
    <source>
        <strain evidence="9">ATCC 38088 / NRRL 8126</strain>
    </source>
</reference>
<sequence length="429" mass="48398">MADSSKPVLNSACPTVSADEKPPTYTPQQLYDKPRRVNAEDLELYTRGGYAPIDLGLTFEARGHKYTVLHKLGYGPSATVWLVRRSNGPSGACSFHALKVLRADLSTPERNLEFKTMQRLEQVGWNCRAHPNLVQIQEVINMMTPNGLHRCYLEPLLGPSLFHPSIAEPTRRQRHFSRQLVYAVNYLHAFEVCHSNLSPEHVLVKFPQPYSGSEENALLDCLGPVVSEEIVSRGIMPAAHHPRAVVEPASFSGFDYSSVTDVALVGFGNAFAAIFPPPVLRCPIRIFPVEVLFGHEPSPKSDIWELACLLMMLHTEPDHHLHQGCYVRLVYDWVTYLGPMPSHWRGRYRWDRYNTLTPPGQMQHQDLLGWFDVDGASRPLGRVIAASASHLTPIEREALAALLREMFAWEPEKRPTSGMVLSRLLQLKW</sequence>
<dbReference type="GO" id="GO:0043484">
    <property type="term" value="P:regulation of RNA splicing"/>
    <property type="evidence" value="ECO:0007669"/>
    <property type="project" value="TreeGrafter"/>
</dbReference>
<evidence type="ECO:0000256" key="5">
    <source>
        <dbReference type="ARBA" id="ARBA00022840"/>
    </source>
</evidence>
<dbReference type="InterPro" id="IPR011009">
    <property type="entry name" value="Kinase-like_dom_sf"/>
</dbReference>
<dbReference type="Proteomes" id="UP000008181">
    <property type="component" value="Chromosome 1"/>
</dbReference>
<keyword evidence="3" id="KW-0547">Nucleotide-binding</keyword>
<evidence type="ECO:0000256" key="2">
    <source>
        <dbReference type="ARBA" id="ARBA00022679"/>
    </source>
</evidence>
<dbReference type="PANTHER" id="PTHR45646:SF11">
    <property type="entry name" value="SERINE_THREONINE-PROTEIN KINASE DOA"/>
    <property type="match status" value="1"/>
</dbReference>
<evidence type="ECO:0000256" key="3">
    <source>
        <dbReference type="ARBA" id="ARBA00022741"/>
    </source>
</evidence>
<feature type="region of interest" description="Disordered" evidence="6">
    <location>
        <begin position="1"/>
        <end position="28"/>
    </location>
</feature>
<keyword evidence="5" id="KW-0067">ATP-binding</keyword>
<dbReference type="eggNOG" id="KOG1290">
    <property type="taxonomic scope" value="Eukaryota"/>
</dbReference>
<name>G2QX12_THETT</name>
<dbReference type="SUPFAM" id="SSF56112">
    <property type="entry name" value="Protein kinase-like (PK-like)"/>
    <property type="match status" value="1"/>
</dbReference>
<dbReference type="AlphaFoldDB" id="G2QX12"/>
<gene>
    <name evidence="8" type="ORF">THITE_115625</name>
</gene>
<dbReference type="PANTHER" id="PTHR45646">
    <property type="entry name" value="SERINE/THREONINE-PROTEIN KINASE DOA-RELATED"/>
    <property type="match status" value="1"/>
</dbReference>
<evidence type="ECO:0000256" key="4">
    <source>
        <dbReference type="ARBA" id="ARBA00022777"/>
    </source>
</evidence>
<dbReference type="InterPro" id="IPR051175">
    <property type="entry name" value="CLK_kinases"/>
</dbReference>
<protein>
    <recommendedName>
        <fullName evidence="7">Protein kinase domain-containing protein</fullName>
    </recommendedName>
</protein>
<dbReference type="GO" id="GO:0005524">
    <property type="term" value="F:ATP binding"/>
    <property type="evidence" value="ECO:0007669"/>
    <property type="project" value="UniProtKB-KW"/>
</dbReference>
<dbReference type="RefSeq" id="XP_003650314.1">
    <property type="nucleotide sequence ID" value="XM_003650266.1"/>
</dbReference>